<accession>A0A9X3IZA0</accession>
<dbReference type="InterPro" id="IPR012312">
    <property type="entry name" value="Hemerythrin-like"/>
</dbReference>
<reference evidence="2" key="1">
    <citation type="submission" date="2022-11" db="EMBL/GenBank/DDBJ databases">
        <title>Minimal conservation of predation-associated metabolite biosynthetic gene clusters underscores biosynthetic potential of Myxococcota including descriptions for ten novel species: Archangium lansinium sp. nov., Myxococcus landrumus sp. nov., Nannocystis bai.</title>
        <authorList>
            <person name="Ahearne A."/>
            <person name="Stevens C."/>
            <person name="Phillips K."/>
        </authorList>
    </citation>
    <scope>NUCLEOTIDE SEQUENCE</scope>
    <source>
        <strain evidence="2">Na p29</strain>
    </source>
</reference>
<evidence type="ECO:0000313" key="2">
    <source>
        <dbReference type="EMBL" id="MCY1007723.1"/>
    </source>
</evidence>
<name>A0A9X3IZA0_9BACT</name>
<sequence>MAKPQIYDVLHREHEEVSELFHQLEEAKGAEALELFARLKQKLVPHARAEEAVVYPRFLEEQNAADITREGIEEHKQVDNLIAELDAMTPDNDGVWKAKVKVLADMVGHHVDEEEGEMFPLAKQVVSDREAEQLAEDYARERDSFIEDIRADQRDAAE</sequence>
<dbReference type="Proteomes" id="UP001150924">
    <property type="component" value="Unassembled WGS sequence"/>
</dbReference>
<feature type="domain" description="Hemerythrin-like" evidence="1">
    <location>
        <begin position="6"/>
        <end position="122"/>
    </location>
</feature>
<evidence type="ECO:0000259" key="1">
    <source>
        <dbReference type="Pfam" id="PF01814"/>
    </source>
</evidence>
<keyword evidence="3" id="KW-1185">Reference proteome</keyword>
<organism evidence="2 3">
    <name type="scientific">Nannocystis pusilla</name>
    <dbReference type="NCBI Taxonomy" id="889268"/>
    <lineage>
        <taxon>Bacteria</taxon>
        <taxon>Pseudomonadati</taxon>
        <taxon>Myxococcota</taxon>
        <taxon>Polyangia</taxon>
        <taxon>Nannocystales</taxon>
        <taxon>Nannocystaceae</taxon>
        <taxon>Nannocystis</taxon>
    </lineage>
</organism>
<dbReference type="Gene3D" id="1.20.120.520">
    <property type="entry name" value="nmb1532 protein domain like"/>
    <property type="match status" value="1"/>
</dbReference>
<dbReference type="Pfam" id="PF01814">
    <property type="entry name" value="Hemerythrin"/>
    <property type="match status" value="1"/>
</dbReference>
<dbReference type="RefSeq" id="WP_267770364.1">
    <property type="nucleotide sequence ID" value="NZ_JAPNKE010000002.1"/>
</dbReference>
<dbReference type="CDD" id="cd12108">
    <property type="entry name" value="Hr-like"/>
    <property type="match status" value="1"/>
</dbReference>
<proteinExistence type="predicted"/>
<dbReference type="PANTHER" id="PTHR35585">
    <property type="entry name" value="HHE DOMAIN PROTEIN (AFU_ORTHOLOGUE AFUA_4G00730)"/>
    <property type="match status" value="1"/>
</dbReference>
<comment type="caution">
    <text evidence="2">The sequence shown here is derived from an EMBL/GenBank/DDBJ whole genome shotgun (WGS) entry which is preliminary data.</text>
</comment>
<evidence type="ECO:0000313" key="3">
    <source>
        <dbReference type="Proteomes" id="UP001150924"/>
    </source>
</evidence>
<dbReference type="EMBL" id="JAPNKE010000002">
    <property type="protein sequence ID" value="MCY1007723.1"/>
    <property type="molecule type" value="Genomic_DNA"/>
</dbReference>
<protein>
    <submittedName>
        <fullName evidence="2">Hemerythrin domain-containing protein</fullName>
    </submittedName>
</protein>
<dbReference type="AlphaFoldDB" id="A0A9X3IZA0"/>
<dbReference type="PANTHER" id="PTHR35585:SF1">
    <property type="entry name" value="HHE DOMAIN PROTEIN (AFU_ORTHOLOGUE AFUA_4G00730)"/>
    <property type="match status" value="1"/>
</dbReference>
<gene>
    <name evidence="2" type="ORF">OV079_19635</name>
</gene>